<keyword evidence="10" id="KW-1185">Reference proteome</keyword>
<reference evidence="8 10" key="1">
    <citation type="journal article" date="2011" name="Nature">
        <title>The Medicago genome provides insight into the evolution of rhizobial symbioses.</title>
        <authorList>
            <person name="Young N.D."/>
            <person name="Debelle F."/>
            <person name="Oldroyd G.E."/>
            <person name="Geurts R."/>
            <person name="Cannon S.B."/>
            <person name="Udvardi M.K."/>
            <person name="Benedito V.A."/>
            <person name="Mayer K.F."/>
            <person name="Gouzy J."/>
            <person name="Schoof H."/>
            <person name="Van de Peer Y."/>
            <person name="Proost S."/>
            <person name="Cook D.R."/>
            <person name="Meyers B.C."/>
            <person name="Spannagl M."/>
            <person name="Cheung F."/>
            <person name="De Mita S."/>
            <person name="Krishnakumar V."/>
            <person name="Gundlach H."/>
            <person name="Zhou S."/>
            <person name="Mudge J."/>
            <person name="Bharti A.K."/>
            <person name="Murray J.D."/>
            <person name="Naoumkina M.A."/>
            <person name="Rosen B."/>
            <person name="Silverstein K.A."/>
            <person name="Tang H."/>
            <person name="Rombauts S."/>
            <person name="Zhao P.X."/>
            <person name="Zhou P."/>
            <person name="Barbe V."/>
            <person name="Bardou P."/>
            <person name="Bechner M."/>
            <person name="Bellec A."/>
            <person name="Berger A."/>
            <person name="Berges H."/>
            <person name="Bidwell S."/>
            <person name="Bisseling T."/>
            <person name="Choisne N."/>
            <person name="Couloux A."/>
            <person name="Denny R."/>
            <person name="Deshpande S."/>
            <person name="Dai X."/>
            <person name="Doyle J.J."/>
            <person name="Dudez A.M."/>
            <person name="Farmer A.D."/>
            <person name="Fouteau S."/>
            <person name="Franken C."/>
            <person name="Gibelin C."/>
            <person name="Gish J."/>
            <person name="Goldstein S."/>
            <person name="Gonzalez A.J."/>
            <person name="Green P.J."/>
            <person name="Hallab A."/>
            <person name="Hartog M."/>
            <person name="Hua A."/>
            <person name="Humphray S.J."/>
            <person name="Jeong D.H."/>
            <person name="Jing Y."/>
            <person name="Jocker A."/>
            <person name="Kenton S.M."/>
            <person name="Kim D.J."/>
            <person name="Klee K."/>
            <person name="Lai H."/>
            <person name="Lang C."/>
            <person name="Lin S."/>
            <person name="Macmil S.L."/>
            <person name="Magdelenat G."/>
            <person name="Matthews L."/>
            <person name="McCorrison J."/>
            <person name="Monaghan E.L."/>
            <person name="Mun J.H."/>
            <person name="Najar F.Z."/>
            <person name="Nicholson C."/>
            <person name="Noirot C."/>
            <person name="O'Bleness M."/>
            <person name="Paule C.R."/>
            <person name="Poulain J."/>
            <person name="Prion F."/>
            <person name="Qin B."/>
            <person name="Qu C."/>
            <person name="Retzel E.F."/>
            <person name="Riddle C."/>
            <person name="Sallet E."/>
            <person name="Samain S."/>
            <person name="Samson N."/>
            <person name="Sanders I."/>
            <person name="Saurat O."/>
            <person name="Scarpelli C."/>
            <person name="Schiex T."/>
            <person name="Segurens B."/>
            <person name="Severin A.J."/>
            <person name="Sherrier D.J."/>
            <person name="Shi R."/>
            <person name="Sims S."/>
            <person name="Singer S.R."/>
            <person name="Sinharoy S."/>
            <person name="Sterck L."/>
            <person name="Viollet A."/>
            <person name="Wang B.B."/>
            <person name="Wang K."/>
            <person name="Wang M."/>
            <person name="Wang X."/>
            <person name="Warfsmann J."/>
            <person name="Weissenbach J."/>
            <person name="White D.D."/>
            <person name="White J.D."/>
            <person name="Wiley G.B."/>
            <person name="Wincker P."/>
            <person name="Xing Y."/>
            <person name="Yang L."/>
            <person name="Yao Z."/>
            <person name="Ying F."/>
            <person name="Zhai J."/>
            <person name="Zhou L."/>
            <person name="Zuber A."/>
            <person name="Denarie J."/>
            <person name="Dixon R.A."/>
            <person name="May G.D."/>
            <person name="Schwartz D.C."/>
            <person name="Rogers J."/>
            <person name="Quetier F."/>
            <person name="Town C.D."/>
            <person name="Roe B.A."/>
        </authorList>
    </citation>
    <scope>NUCLEOTIDE SEQUENCE [LARGE SCALE GENOMIC DNA]</scope>
    <source>
        <strain evidence="8">A17</strain>
        <strain evidence="9 10">cv. Jemalong A17</strain>
    </source>
</reference>
<name>G7KUQ7_MEDTR</name>
<dbReference type="InterPro" id="IPR044246">
    <property type="entry name" value="ZFP3-like"/>
</dbReference>
<gene>
    <name evidence="8" type="ordered locus">MTR_7g022250</name>
</gene>
<dbReference type="GO" id="GO:0008270">
    <property type="term" value="F:zinc ion binding"/>
    <property type="evidence" value="ECO:0007669"/>
    <property type="project" value="UniProtKB-KW"/>
</dbReference>
<evidence type="ECO:0000313" key="9">
    <source>
        <dbReference type="EnsemblPlants" id="AES77954"/>
    </source>
</evidence>
<keyword evidence="2" id="KW-0479">Metal-binding</keyword>
<evidence type="ECO:0000256" key="2">
    <source>
        <dbReference type="ARBA" id="ARBA00022723"/>
    </source>
</evidence>
<keyword evidence="3 6" id="KW-0863">Zinc-finger</keyword>
<evidence type="ECO:0000256" key="3">
    <source>
        <dbReference type="ARBA" id="ARBA00022771"/>
    </source>
</evidence>
<reference evidence="8 10" key="2">
    <citation type="journal article" date="2014" name="BMC Genomics">
        <title>An improved genome release (version Mt4.0) for the model legume Medicago truncatula.</title>
        <authorList>
            <person name="Tang H."/>
            <person name="Krishnakumar V."/>
            <person name="Bidwell S."/>
            <person name="Rosen B."/>
            <person name="Chan A."/>
            <person name="Zhou S."/>
            <person name="Gentzbittel L."/>
            <person name="Childs K.L."/>
            <person name="Yandell M."/>
            <person name="Gundlach H."/>
            <person name="Mayer K.F."/>
            <person name="Schwartz D.C."/>
            <person name="Town C.D."/>
        </authorList>
    </citation>
    <scope>GENOME REANNOTATION</scope>
    <source>
        <strain evidence="9 10">cv. Jemalong A17</strain>
    </source>
</reference>
<dbReference type="EMBL" id="CM001223">
    <property type="protein sequence ID" value="AES77954.1"/>
    <property type="molecule type" value="Genomic_DNA"/>
</dbReference>
<dbReference type="GO" id="GO:0009788">
    <property type="term" value="P:negative regulation of abscisic acid-activated signaling pathway"/>
    <property type="evidence" value="ECO:0007669"/>
    <property type="project" value="InterPro"/>
</dbReference>
<evidence type="ECO:0000256" key="4">
    <source>
        <dbReference type="ARBA" id="ARBA00022833"/>
    </source>
</evidence>
<feature type="domain" description="C2H2-type" evidence="7">
    <location>
        <begin position="87"/>
        <end position="114"/>
    </location>
</feature>
<keyword evidence="5" id="KW-0539">Nucleus</keyword>
<evidence type="ECO:0000313" key="8">
    <source>
        <dbReference type="EMBL" id="AES77954.1"/>
    </source>
</evidence>
<dbReference type="EnsemblPlants" id="AES77954">
    <property type="protein sequence ID" value="AES77954"/>
    <property type="gene ID" value="MTR_7g022250"/>
</dbReference>
<evidence type="ECO:0000256" key="5">
    <source>
        <dbReference type="ARBA" id="ARBA00023242"/>
    </source>
</evidence>
<reference evidence="9" key="3">
    <citation type="submission" date="2015-04" db="UniProtKB">
        <authorList>
            <consortium name="EnsemblPlants"/>
        </authorList>
    </citation>
    <scope>IDENTIFICATION</scope>
    <source>
        <strain evidence="9">cv. Jemalong A17</strain>
    </source>
</reference>
<dbReference type="SUPFAM" id="SSF57667">
    <property type="entry name" value="beta-beta-alpha zinc fingers"/>
    <property type="match status" value="1"/>
</dbReference>
<dbReference type="PROSITE" id="PS00028">
    <property type="entry name" value="ZINC_FINGER_C2H2_1"/>
    <property type="match status" value="1"/>
</dbReference>
<sequence>MCNTNENKGKEKVNEESISNLKMMENQNNVNKRKVIVMEESHVETETSKFPQKDIAEEESIDSPKEISPFLLFGFIVDQRKGIQNAYSCKFCSRKFTTPQALGGHQSAHKFERSLVKKRIQAFSKAWINYSNGNQGISLNNVTPFHMGCGCQCYGFNNMIQHAGSSNFYAGNLFGALSHIPHIDEVNEADQGILSHKVNMTEIEFGSILEGGVVSDEVDQEDNETQEEEASKIDLTLKL</sequence>
<evidence type="ECO:0000259" key="7">
    <source>
        <dbReference type="PROSITE" id="PS50157"/>
    </source>
</evidence>
<evidence type="ECO:0000313" key="10">
    <source>
        <dbReference type="Proteomes" id="UP000002051"/>
    </source>
</evidence>
<proteinExistence type="predicted"/>
<dbReference type="HOGENOM" id="CLU_101556_0_0_1"/>
<comment type="subcellular location">
    <subcellularLocation>
        <location evidence="1">Nucleus</location>
    </subcellularLocation>
</comment>
<dbReference type="InterPro" id="IPR036236">
    <property type="entry name" value="Znf_C2H2_sf"/>
</dbReference>
<dbReference type="PaxDb" id="3880-AES77954"/>
<dbReference type="PANTHER" id="PTHR47287:SF9">
    <property type="entry name" value="ZINC FINGER PROTEIN 4-LIKE"/>
    <property type="match status" value="1"/>
</dbReference>
<keyword evidence="4" id="KW-0862">Zinc</keyword>
<dbReference type="STRING" id="3880.G7KUQ7"/>
<protein>
    <submittedName>
        <fullName evidence="8">Zinc finger protein</fullName>
    </submittedName>
</protein>
<evidence type="ECO:0000256" key="1">
    <source>
        <dbReference type="ARBA" id="ARBA00004123"/>
    </source>
</evidence>
<dbReference type="Gene3D" id="3.30.160.60">
    <property type="entry name" value="Classic Zinc Finger"/>
    <property type="match status" value="1"/>
</dbReference>
<dbReference type="PROSITE" id="PS50157">
    <property type="entry name" value="ZINC_FINGER_C2H2_2"/>
    <property type="match status" value="1"/>
</dbReference>
<accession>G7KUQ7</accession>
<dbReference type="Proteomes" id="UP000002051">
    <property type="component" value="Unassembled WGS sequence"/>
</dbReference>
<dbReference type="PANTHER" id="PTHR47287">
    <property type="entry name" value="C2H2 AND C2HC ZINC FINGERS SUPERFAMILY PROTEIN"/>
    <property type="match status" value="1"/>
</dbReference>
<dbReference type="GO" id="GO:0005634">
    <property type="term" value="C:nucleus"/>
    <property type="evidence" value="ECO:0007669"/>
    <property type="project" value="UniProtKB-SubCell"/>
</dbReference>
<dbReference type="InterPro" id="IPR013087">
    <property type="entry name" value="Znf_C2H2_type"/>
</dbReference>
<organism evidence="8 10">
    <name type="scientific">Medicago truncatula</name>
    <name type="common">Barrel medic</name>
    <name type="synonym">Medicago tribuloides</name>
    <dbReference type="NCBI Taxonomy" id="3880"/>
    <lineage>
        <taxon>Eukaryota</taxon>
        <taxon>Viridiplantae</taxon>
        <taxon>Streptophyta</taxon>
        <taxon>Embryophyta</taxon>
        <taxon>Tracheophyta</taxon>
        <taxon>Spermatophyta</taxon>
        <taxon>Magnoliopsida</taxon>
        <taxon>eudicotyledons</taxon>
        <taxon>Gunneridae</taxon>
        <taxon>Pentapetalae</taxon>
        <taxon>rosids</taxon>
        <taxon>fabids</taxon>
        <taxon>Fabales</taxon>
        <taxon>Fabaceae</taxon>
        <taxon>Papilionoideae</taxon>
        <taxon>50 kb inversion clade</taxon>
        <taxon>NPAAA clade</taxon>
        <taxon>Hologalegina</taxon>
        <taxon>IRL clade</taxon>
        <taxon>Trifolieae</taxon>
        <taxon>Medicago</taxon>
    </lineage>
</organism>
<evidence type="ECO:0000256" key="6">
    <source>
        <dbReference type="PROSITE-ProRule" id="PRU00042"/>
    </source>
</evidence>
<dbReference type="AlphaFoldDB" id="G7KUQ7"/>